<evidence type="ECO:0000259" key="2">
    <source>
        <dbReference type="PROSITE" id="PS51677"/>
    </source>
</evidence>
<dbReference type="PANTHER" id="PTHR10587">
    <property type="entry name" value="GLYCOSYL TRANSFERASE-RELATED"/>
    <property type="match status" value="1"/>
</dbReference>
<evidence type="ECO:0000313" key="3">
    <source>
        <dbReference type="EMBL" id="TDD18070.1"/>
    </source>
</evidence>
<gene>
    <name evidence="3" type="ORF">E1218_26695</name>
</gene>
<accession>A0A4R4WRF8</accession>
<feature type="domain" description="NodB homology" evidence="2">
    <location>
        <begin position="46"/>
        <end position="226"/>
    </location>
</feature>
<dbReference type="SUPFAM" id="SSF88713">
    <property type="entry name" value="Glycoside hydrolase/deacetylase"/>
    <property type="match status" value="1"/>
</dbReference>
<dbReference type="OrthoDB" id="3173508at2"/>
<dbReference type="PROSITE" id="PS51677">
    <property type="entry name" value="NODB"/>
    <property type="match status" value="1"/>
</dbReference>
<feature type="signal peptide" evidence="1">
    <location>
        <begin position="1"/>
        <end position="17"/>
    </location>
</feature>
<dbReference type="InterPro" id="IPR011330">
    <property type="entry name" value="Glyco_hydro/deAcase_b/a-brl"/>
</dbReference>
<dbReference type="Proteomes" id="UP000295172">
    <property type="component" value="Unassembled WGS sequence"/>
</dbReference>
<evidence type="ECO:0000256" key="1">
    <source>
        <dbReference type="SAM" id="SignalP"/>
    </source>
</evidence>
<dbReference type="GO" id="GO:0005975">
    <property type="term" value="P:carbohydrate metabolic process"/>
    <property type="evidence" value="ECO:0007669"/>
    <property type="project" value="InterPro"/>
</dbReference>
<protein>
    <submittedName>
        <fullName evidence="3">Polysaccharide deacetylase family protein</fullName>
    </submittedName>
</protein>
<dbReference type="AlphaFoldDB" id="A0A4R4WRF8"/>
<name>A0A4R4WRF8_9ACTN</name>
<organism evidence="3 4">
    <name type="scientific">Kribbella turkmenica</name>
    <dbReference type="NCBI Taxonomy" id="2530375"/>
    <lineage>
        <taxon>Bacteria</taxon>
        <taxon>Bacillati</taxon>
        <taxon>Actinomycetota</taxon>
        <taxon>Actinomycetes</taxon>
        <taxon>Propionibacteriales</taxon>
        <taxon>Kribbellaceae</taxon>
        <taxon>Kribbella</taxon>
    </lineage>
</organism>
<keyword evidence="1" id="KW-0732">Signal</keyword>
<reference evidence="3 4" key="1">
    <citation type="submission" date="2019-02" db="EMBL/GenBank/DDBJ databases">
        <title>Draft genome sequences of novel Actinobacteria.</title>
        <authorList>
            <person name="Sahin N."/>
            <person name="Ay H."/>
            <person name="Saygin H."/>
        </authorList>
    </citation>
    <scope>NUCLEOTIDE SEQUENCE [LARGE SCALE GENOMIC DNA]</scope>
    <source>
        <strain evidence="3 4">16K104</strain>
    </source>
</reference>
<feature type="chain" id="PRO_5020683889" evidence="1">
    <location>
        <begin position="18"/>
        <end position="230"/>
    </location>
</feature>
<dbReference type="InterPro" id="IPR050248">
    <property type="entry name" value="Polysacc_deacetylase_ArnD"/>
</dbReference>
<dbReference type="InterPro" id="IPR002509">
    <property type="entry name" value="NODB_dom"/>
</dbReference>
<dbReference type="CDD" id="cd10917">
    <property type="entry name" value="CE4_NodB_like_6s_7s"/>
    <property type="match status" value="1"/>
</dbReference>
<comment type="caution">
    <text evidence="3">The sequence shown here is derived from an EMBL/GenBank/DDBJ whole genome shotgun (WGS) entry which is preliminary data.</text>
</comment>
<dbReference type="EMBL" id="SMKR01000140">
    <property type="protein sequence ID" value="TDD18070.1"/>
    <property type="molecule type" value="Genomic_DNA"/>
</dbReference>
<dbReference type="Pfam" id="PF01522">
    <property type="entry name" value="Polysacc_deac_1"/>
    <property type="match status" value="1"/>
</dbReference>
<dbReference type="Gene3D" id="3.20.20.370">
    <property type="entry name" value="Glycoside hydrolase/deacetylase"/>
    <property type="match status" value="1"/>
</dbReference>
<dbReference type="GO" id="GO:0016810">
    <property type="term" value="F:hydrolase activity, acting on carbon-nitrogen (but not peptide) bonds"/>
    <property type="evidence" value="ECO:0007669"/>
    <property type="project" value="InterPro"/>
</dbReference>
<proteinExistence type="predicted"/>
<sequence>MMAAASTLIGTVVVAAARTPAPPPASPAPAPAPAAAAPAQVALPARYVVLTFDDGPDPVHTPQILDVLARYDARATFFQVGQKVVQHPALTKRIHDAGHSVQNHTWTHADLRKLSARAFDQQLRSTDRSITAQTGVLPRCVRPPYGAMNSAVTQRARALRKQLVVWDVDSRDWTKPGTAAIVQRVLAGVHNGSVILLHDGGGNRSQTVAALPAILKTLKARGYGFRTLTC</sequence>
<evidence type="ECO:0000313" key="4">
    <source>
        <dbReference type="Proteomes" id="UP000295172"/>
    </source>
</evidence>
<keyword evidence="4" id="KW-1185">Reference proteome</keyword>